<reference evidence="1 2" key="1">
    <citation type="submission" date="2020-07" db="EMBL/GenBank/DDBJ databases">
        <title>Definition of the novel symbiovar canariense within Mesorhizobium novociceri, a new species of genus Mesorhizobium nodulating Cicer canariense in the Caldera de Taburiente National Park (La Palma, Canary Islands).</title>
        <authorList>
            <person name="Leon-Barrios M."/>
            <person name="Perez-Yepez J."/>
            <person name="Flores-Felix J.D."/>
            <person name="Ramirez-Baena M.H."/>
            <person name="Pulido-Suarez L."/>
            <person name="Igual J.M."/>
            <person name="Velazquez E."/>
            <person name="Peix A."/>
        </authorList>
    </citation>
    <scope>NUCLEOTIDE SEQUENCE [LARGE SCALE GENOMIC DNA]</scope>
    <source>
        <strain evidence="1 2">CCANP35</strain>
    </source>
</reference>
<sequence>MKRVIAIADRAALASLKLLVALNALFFLSFLVVLLLAAGKAHAEAPVCAGSDLLSALQKDDPATYARIEAQAAATLNGKGLLWKLEKAGEKPSFLFGTMHMTDPRVTALPPAAKKAYDAAGTIIIETTDVLDKQKMMEAMLKEPELMMFTDSTTLSSLLSPEDAAVVNKGLDARGIPPATVSKMKPWLLSAMVALPVCEVARQAGGAPVLDVKLAQDAKALGKPVEGLETAAGQLRAMASLPLAFHIKGLVETLKLGDKINDINETMIVLYQRGDTGTFWPLLRSMSPGEEDDAAGYAAFDQAMITDRNKVMVDHAQPILAKGNAFMAVGALHLPGPEGLVEDFRKAGYTVTAVD</sequence>
<proteinExistence type="predicted"/>
<dbReference type="InterPro" id="IPR047111">
    <property type="entry name" value="YbaP-like"/>
</dbReference>
<dbReference type="EMBL" id="JACDTY010000015">
    <property type="protein sequence ID" value="MBA1143639.1"/>
    <property type="molecule type" value="Genomic_DNA"/>
</dbReference>
<keyword evidence="2" id="KW-1185">Reference proteome</keyword>
<dbReference type="CDD" id="cd14789">
    <property type="entry name" value="Tiki"/>
    <property type="match status" value="1"/>
</dbReference>
<comment type="caution">
    <text evidence="1">The sequence shown here is derived from an EMBL/GenBank/DDBJ whole genome shotgun (WGS) entry which is preliminary data.</text>
</comment>
<dbReference type="Pfam" id="PF01963">
    <property type="entry name" value="TraB_PrgY_gumN"/>
    <property type="match status" value="1"/>
</dbReference>
<name>A0A838BC70_9HYPH</name>
<protein>
    <submittedName>
        <fullName evidence="1">TraB/GumN family protein</fullName>
    </submittedName>
</protein>
<organism evidence="1 2">
    <name type="scientific">Mesorhizobium neociceri</name>
    <dbReference type="NCBI Taxonomy" id="1307853"/>
    <lineage>
        <taxon>Bacteria</taxon>
        <taxon>Pseudomonadati</taxon>
        <taxon>Pseudomonadota</taxon>
        <taxon>Alphaproteobacteria</taxon>
        <taxon>Hyphomicrobiales</taxon>
        <taxon>Phyllobacteriaceae</taxon>
        <taxon>Mesorhizobium</taxon>
    </lineage>
</organism>
<dbReference type="RefSeq" id="WP_181060652.1">
    <property type="nucleotide sequence ID" value="NZ_JACDTY010000015.1"/>
</dbReference>
<accession>A0A838BC70</accession>
<gene>
    <name evidence="1" type="ORF">H0241_25790</name>
</gene>
<dbReference type="AlphaFoldDB" id="A0A838BC70"/>
<evidence type="ECO:0000313" key="2">
    <source>
        <dbReference type="Proteomes" id="UP000558284"/>
    </source>
</evidence>
<dbReference type="InterPro" id="IPR002816">
    <property type="entry name" value="TraB/PrgY/GumN_fam"/>
</dbReference>
<evidence type="ECO:0000313" key="1">
    <source>
        <dbReference type="EMBL" id="MBA1143639.1"/>
    </source>
</evidence>
<dbReference type="Proteomes" id="UP000558284">
    <property type="component" value="Unassembled WGS sequence"/>
</dbReference>
<dbReference type="PANTHER" id="PTHR40590:SF1">
    <property type="entry name" value="CYTOPLASMIC PROTEIN"/>
    <property type="match status" value="1"/>
</dbReference>
<dbReference type="PANTHER" id="PTHR40590">
    <property type="entry name" value="CYTOPLASMIC PROTEIN-RELATED"/>
    <property type="match status" value="1"/>
</dbReference>